<dbReference type="EMBL" id="BARS01019567">
    <property type="protein sequence ID" value="GAF92324.1"/>
    <property type="molecule type" value="Genomic_DNA"/>
</dbReference>
<proteinExistence type="predicted"/>
<gene>
    <name evidence="1" type="ORF">S01H1_31685</name>
</gene>
<sequence length="36" mass="3860">MKKAVKIALPILLIGLILATQTTKGVYQVSIGNTYV</sequence>
<feature type="non-terminal residue" evidence="1">
    <location>
        <position position="36"/>
    </location>
</feature>
<accession>X0TGI6</accession>
<reference evidence="1" key="1">
    <citation type="journal article" date="2014" name="Front. Microbiol.">
        <title>High frequency of phylogenetically diverse reductive dehalogenase-homologous genes in deep subseafloor sedimentary metagenomes.</title>
        <authorList>
            <person name="Kawai M."/>
            <person name="Futagami T."/>
            <person name="Toyoda A."/>
            <person name="Takaki Y."/>
            <person name="Nishi S."/>
            <person name="Hori S."/>
            <person name="Arai W."/>
            <person name="Tsubouchi T."/>
            <person name="Morono Y."/>
            <person name="Uchiyama I."/>
            <person name="Ito T."/>
            <person name="Fujiyama A."/>
            <person name="Inagaki F."/>
            <person name="Takami H."/>
        </authorList>
    </citation>
    <scope>NUCLEOTIDE SEQUENCE</scope>
    <source>
        <strain evidence="1">Expedition CK06-06</strain>
    </source>
</reference>
<organism evidence="1">
    <name type="scientific">marine sediment metagenome</name>
    <dbReference type="NCBI Taxonomy" id="412755"/>
    <lineage>
        <taxon>unclassified sequences</taxon>
        <taxon>metagenomes</taxon>
        <taxon>ecological metagenomes</taxon>
    </lineage>
</organism>
<evidence type="ECO:0000313" key="1">
    <source>
        <dbReference type="EMBL" id="GAF92324.1"/>
    </source>
</evidence>
<dbReference type="AlphaFoldDB" id="X0TGI6"/>
<protein>
    <submittedName>
        <fullName evidence="1">Uncharacterized protein</fullName>
    </submittedName>
</protein>
<comment type="caution">
    <text evidence="1">The sequence shown here is derived from an EMBL/GenBank/DDBJ whole genome shotgun (WGS) entry which is preliminary data.</text>
</comment>
<name>X0TGI6_9ZZZZ</name>